<dbReference type="InterPro" id="IPR036291">
    <property type="entry name" value="NAD(P)-bd_dom_sf"/>
</dbReference>
<dbReference type="PROSITE" id="PS00059">
    <property type="entry name" value="ADH_ZINC"/>
    <property type="match status" value="1"/>
</dbReference>
<dbReference type="SUPFAM" id="SSF50129">
    <property type="entry name" value="GroES-like"/>
    <property type="match status" value="1"/>
</dbReference>
<dbReference type="Pfam" id="PF00107">
    <property type="entry name" value="ADH_zinc_N"/>
    <property type="match status" value="1"/>
</dbReference>
<dbReference type="InterPro" id="IPR013149">
    <property type="entry name" value="ADH-like_C"/>
</dbReference>
<dbReference type="GO" id="GO:0043168">
    <property type="term" value="F:anion binding"/>
    <property type="evidence" value="ECO:0007669"/>
    <property type="project" value="UniProtKB-ARBA"/>
</dbReference>
<dbReference type="InterPro" id="IPR013154">
    <property type="entry name" value="ADH-like_N"/>
</dbReference>
<dbReference type="Gene3D" id="3.40.50.720">
    <property type="entry name" value="NAD(P)-binding Rossmann-like Domain"/>
    <property type="match status" value="1"/>
</dbReference>
<reference evidence="6 7" key="1">
    <citation type="submission" date="2019-02" db="EMBL/GenBank/DDBJ databases">
        <authorList>
            <person name="Lehtovirta-Morley E L."/>
        </authorList>
    </citation>
    <scope>NUCLEOTIDE SEQUENCE [LARGE SCALE GENOMIC DNA]</scope>
    <source>
        <strain evidence="6">NFRAN1</strain>
    </source>
</reference>
<dbReference type="GO" id="GO:0003939">
    <property type="term" value="F:L-iditol 2-dehydrogenase (NAD+) activity"/>
    <property type="evidence" value="ECO:0007669"/>
    <property type="project" value="UniProtKB-EC"/>
</dbReference>
<evidence type="ECO:0000256" key="3">
    <source>
        <dbReference type="ARBA" id="ARBA00023002"/>
    </source>
</evidence>
<dbReference type="InterPro" id="IPR011032">
    <property type="entry name" value="GroES-like_sf"/>
</dbReference>
<dbReference type="GO" id="GO:0030554">
    <property type="term" value="F:adenyl nucleotide binding"/>
    <property type="evidence" value="ECO:0007669"/>
    <property type="project" value="UniProtKB-ARBA"/>
</dbReference>
<dbReference type="Proteomes" id="UP000294299">
    <property type="component" value="Chromosome NFRAN"/>
</dbReference>
<dbReference type="PANTHER" id="PTHR43401:SF2">
    <property type="entry name" value="L-THREONINE 3-DEHYDROGENASE"/>
    <property type="match status" value="1"/>
</dbReference>
<keyword evidence="2 4" id="KW-0862">Zinc</keyword>
<dbReference type="SUPFAM" id="SSF51735">
    <property type="entry name" value="NAD(P)-binding Rossmann-fold domains"/>
    <property type="match status" value="1"/>
</dbReference>
<dbReference type="InterPro" id="IPR002328">
    <property type="entry name" value="ADH_Zn_CS"/>
</dbReference>
<evidence type="ECO:0000313" key="7">
    <source>
        <dbReference type="Proteomes" id="UP000294299"/>
    </source>
</evidence>
<gene>
    <name evidence="6" type="primary">gutB</name>
    <name evidence="6" type="ORF">NFRAN_3092</name>
</gene>
<evidence type="ECO:0000256" key="2">
    <source>
        <dbReference type="ARBA" id="ARBA00022833"/>
    </source>
</evidence>
<feature type="domain" description="Enoyl reductase (ER)" evidence="5">
    <location>
        <begin position="4"/>
        <end position="343"/>
    </location>
</feature>
<dbReference type="GO" id="GO:0008270">
    <property type="term" value="F:zinc ion binding"/>
    <property type="evidence" value="ECO:0007669"/>
    <property type="project" value="InterPro"/>
</dbReference>
<sequence>MKAAVLEKSKVVVKDINLPKIGKKEILIRMKACGICGSDLEKVFGRYGMKSSRIGHEPVGQVMKVGREISNFKKGDRVFVHHHVPCYSCRFCYSGDYTMCDIYQKSNIEPCGLSEFILVPELNVVKGGVVKIPDGITYEHAALIEPVACCLRSLDKIDIKKSDSISIFGAGPTGLMHLILLKCSGVSKIIVVDVNDFRLDFAKRIDPNITTIDVGAMDDEHFQKKMESIVGKDGVDKSIICTSSKSAFINSLEITRRGGTISLFGVPPKDKGYDIDLNKIYSKELKIIPSYATSEKEIHQVIRLMENDIINLEPLITHKFSLAESEKAFLCAHKGNDSMKIIITTE</sequence>
<dbReference type="PANTHER" id="PTHR43401">
    <property type="entry name" value="L-THREONINE 3-DEHYDROGENASE"/>
    <property type="match status" value="1"/>
</dbReference>
<dbReference type="InterPro" id="IPR050129">
    <property type="entry name" value="Zn_alcohol_dh"/>
</dbReference>
<evidence type="ECO:0000256" key="4">
    <source>
        <dbReference type="RuleBase" id="RU361277"/>
    </source>
</evidence>
<protein>
    <submittedName>
        <fullName evidence="6">Sorbitol dehydrogenase</fullName>
        <ecNumber evidence="6">1.1.1.14</ecNumber>
    </submittedName>
</protein>
<dbReference type="EMBL" id="LR216287">
    <property type="protein sequence ID" value="VFJ15410.1"/>
    <property type="molecule type" value="Genomic_DNA"/>
</dbReference>
<dbReference type="SMART" id="SM00829">
    <property type="entry name" value="PKS_ER"/>
    <property type="match status" value="1"/>
</dbReference>
<keyword evidence="1 4" id="KW-0479">Metal-binding</keyword>
<dbReference type="OrthoDB" id="73567at2157"/>
<organism evidence="6 7">
    <name type="scientific">Candidatus Nitrosocosmicus franklandianus</name>
    <dbReference type="NCBI Taxonomy" id="1798806"/>
    <lineage>
        <taxon>Archaea</taxon>
        <taxon>Nitrososphaerota</taxon>
        <taxon>Nitrososphaeria</taxon>
        <taxon>Nitrososphaerales</taxon>
        <taxon>Nitrososphaeraceae</taxon>
        <taxon>Candidatus Nitrosocosmicus</taxon>
    </lineage>
</organism>
<accession>A0A484IGS6</accession>
<evidence type="ECO:0000256" key="1">
    <source>
        <dbReference type="ARBA" id="ARBA00022723"/>
    </source>
</evidence>
<dbReference type="GeneID" id="39422186"/>
<dbReference type="AlphaFoldDB" id="A0A484IGS6"/>
<dbReference type="InterPro" id="IPR020843">
    <property type="entry name" value="ER"/>
</dbReference>
<dbReference type="KEGG" id="nfn:NFRAN_3092"/>
<proteinExistence type="inferred from homology"/>
<keyword evidence="3 6" id="KW-0560">Oxidoreductase</keyword>
<comment type="similarity">
    <text evidence="4">Belongs to the zinc-containing alcohol dehydrogenase family.</text>
</comment>
<dbReference type="Gene3D" id="3.90.180.10">
    <property type="entry name" value="Medium-chain alcohol dehydrogenases, catalytic domain"/>
    <property type="match status" value="1"/>
</dbReference>
<name>A0A484IGS6_9ARCH</name>
<dbReference type="RefSeq" id="WP_134485350.1">
    <property type="nucleotide sequence ID" value="NZ_LR216287.1"/>
</dbReference>
<dbReference type="GO" id="GO:0051262">
    <property type="term" value="P:protein tetramerization"/>
    <property type="evidence" value="ECO:0007669"/>
    <property type="project" value="UniProtKB-ARBA"/>
</dbReference>
<dbReference type="EC" id="1.1.1.14" evidence="6"/>
<keyword evidence="7" id="KW-1185">Reference proteome</keyword>
<evidence type="ECO:0000313" key="6">
    <source>
        <dbReference type="EMBL" id="VFJ15410.1"/>
    </source>
</evidence>
<dbReference type="Pfam" id="PF08240">
    <property type="entry name" value="ADH_N"/>
    <property type="match status" value="1"/>
</dbReference>
<evidence type="ECO:0000259" key="5">
    <source>
        <dbReference type="SMART" id="SM00829"/>
    </source>
</evidence>
<comment type="cofactor">
    <cofactor evidence="4">
        <name>Zn(2+)</name>
        <dbReference type="ChEBI" id="CHEBI:29105"/>
    </cofactor>
</comment>